<dbReference type="GO" id="GO:0015031">
    <property type="term" value="P:protein transport"/>
    <property type="evidence" value="ECO:0007669"/>
    <property type="project" value="InterPro"/>
</dbReference>
<dbReference type="SUPFAM" id="SSF102735">
    <property type="entry name" value="Trigger factor ribosome-binding domain"/>
    <property type="match status" value="1"/>
</dbReference>
<evidence type="ECO:0000259" key="1">
    <source>
        <dbReference type="Pfam" id="PF05697"/>
    </source>
</evidence>
<protein>
    <recommendedName>
        <fullName evidence="1">Trigger factor ribosome-binding bacterial domain-containing protein</fullName>
    </recommendedName>
</protein>
<dbReference type="GO" id="GO:0044183">
    <property type="term" value="F:protein folding chaperone"/>
    <property type="evidence" value="ECO:0007669"/>
    <property type="project" value="TreeGrafter"/>
</dbReference>
<organism evidence="2">
    <name type="scientific">marine sediment metagenome</name>
    <dbReference type="NCBI Taxonomy" id="412755"/>
    <lineage>
        <taxon>unclassified sequences</taxon>
        <taxon>metagenomes</taxon>
        <taxon>ecological metagenomes</taxon>
    </lineage>
</organism>
<dbReference type="InterPro" id="IPR036611">
    <property type="entry name" value="Trigger_fac_ribosome-bd_sf"/>
</dbReference>
<dbReference type="Gene3D" id="3.30.70.1050">
    <property type="entry name" value="Trigger factor ribosome-binding domain"/>
    <property type="match status" value="1"/>
</dbReference>
<dbReference type="EMBL" id="BARS01015974">
    <property type="protein sequence ID" value="GAF96424.1"/>
    <property type="molecule type" value="Genomic_DNA"/>
</dbReference>
<accession>X0TTA6</accession>
<comment type="caution">
    <text evidence="2">The sequence shown here is derived from an EMBL/GenBank/DDBJ whole genome shotgun (WGS) entry which is preliminary data.</text>
</comment>
<dbReference type="InterPro" id="IPR005215">
    <property type="entry name" value="Trig_fac"/>
</dbReference>
<dbReference type="PANTHER" id="PTHR30560">
    <property type="entry name" value="TRIGGER FACTOR CHAPERONE AND PEPTIDYL-PROLYL CIS/TRANS ISOMERASE"/>
    <property type="match status" value="1"/>
</dbReference>
<dbReference type="GO" id="GO:0003755">
    <property type="term" value="F:peptidyl-prolyl cis-trans isomerase activity"/>
    <property type="evidence" value="ECO:0007669"/>
    <property type="project" value="TreeGrafter"/>
</dbReference>
<dbReference type="GO" id="GO:0043335">
    <property type="term" value="P:protein unfolding"/>
    <property type="evidence" value="ECO:0007669"/>
    <property type="project" value="TreeGrafter"/>
</dbReference>
<dbReference type="AlphaFoldDB" id="X0TTA6"/>
<sequence>MAEEQQTTELRNTVTIEEAGPCKKRVSVEIPEEAIRKAADEQYETLRKEALVPGFRKGRAPRRLLEKRFGKETSEQIRLKLLADASDSAIKDNELATLREPNVDFEKIELPDSGPLKFDFEVEVRPEFELPQLEGI</sequence>
<dbReference type="PANTHER" id="PTHR30560:SF3">
    <property type="entry name" value="TRIGGER FACTOR-LIKE PROTEIN TIG, CHLOROPLASTIC"/>
    <property type="match status" value="1"/>
</dbReference>
<dbReference type="GO" id="GO:0043022">
    <property type="term" value="F:ribosome binding"/>
    <property type="evidence" value="ECO:0007669"/>
    <property type="project" value="TreeGrafter"/>
</dbReference>
<reference evidence="2" key="1">
    <citation type="journal article" date="2014" name="Front. Microbiol.">
        <title>High frequency of phylogenetically diverse reductive dehalogenase-homologous genes in deep subseafloor sedimentary metagenomes.</title>
        <authorList>
            <person name="Kawai M."/>
            <person name="Futagami T."/>
            <person name="Toyoda A."/>
            <person name="Takaki Y."/>
            <person name="Nishi S."/>
            <person name="Hori S."/>
            <person name="Arai W."/>
            <person name="Tsubouchi T."/>
            <person name="Morono Y."/>
            <person name="Uchiyama I."/>
            <person name="Ito T."/>
            <person name="Fujiyama A."/>
            <person name="Inagaki F."/>
            <person name="Takami H."/>
        </authorList>
    </citation>
    <scope>NUCLEOTIDE SEQUENCE</scope>
    <source>
        <strain evidence="2">Expedition CK06-06</strain>
    </source>
</reference>
<dbReference type="InterPro" id="IPR008881">
    <property type="entry name" value="Trigger_fac_ribosome-bd_bac"/>
</dbReference>
<name>X0TTA6_9ZZZZ</name>
<proteinExistence type="predicted"/>
<feature type="domain" description="Trigger factor ribosome-binding bacterial" evidence="1">
    <location>
        <begin position="13"/>
        <end position="136"/>
    </location>
</feature>
<feature type="non-terminal residue" evidence="2">
    <location>
        <position position="136"/>
    </location>
</feature>
<gene>
    <name evidence="2" type="ORF">S01H1_26362</name>
</gene>
<dbReference type="Pfam" id="PF05697">
    <property type="entry name" value="Trigger_N"/>
    <property type="match status" value="1"/>
</dbReference>
<evidence type="ECO:0000313" key="2">
    <source>
        <dbReference type="EMBL" id="GAF96424.1"/>
    </source>
</evidence>
<dbReference type="GO" id="GO:0051083">
    <property type="term" value="P:'de novo' cotranslational protein folding"/>
    <property type="evidence" value="ECO:0007669"/>
    <property type="project" value="TreeGrafter"/>
</dbReference>